<protein>
    <submittedName>
        <fullName evidence="2">Uncharacterized protein</fullName>
    </submittedName>
</protein>
<evidence type="ECO:0000256" key="1">
    <source>
        <dbReference type="SAM" id="MobiDB-lite"/>
    </source>
</evidence>
<feature type="region of interest" description="Disordered" evidence="1">
    <location>
        <begin position="78"/>
        <end position="110"/>
    </location>
</feature>
<dbReference type="Proteomes" id="UP001215598">
    <property type="component" value="Unassembled WGS sequence"/>
</dbReference>
<comment type="caution">
    <text evidence="2">The sequence shown here is derived from an EMBL/GenBank/DDBJ whole genome shotgun (WGS) entry which is preliminary data.</text>
</comment>
<gene>
    <name evidence="2" type="ORF">B0H16DRAFT_1694567</name>
</gene>
<sequence>MSGTPPPPMGLRVCGGSYKGGVRHASSARGAQHPPKIAWRWAEPVSIPLPALPPTEPSAVKEARRVWGGFRVGARNTRAARRAPHAPKLRGGGVGPARAPRTARCPQNAPNGANEVVSVLRGVRRMCESMHSRYPWRSARGGARPLNSRRQGPVLMPLPAPGVKPAQYCRRTCEVCSGVARMPAAHPRCPWHAAKPKIARRGGRAFMARGALLAEPAHCHPEVRRWTRAWVAVGLGYRVQAWWTHITCSRPGRYSLKVARRRALMLLPALIAECAIHPSSGREGVQGIVLIIITPVSTANPTRSAMEGRPRKVLINRSTPLIDVNVDDGVLIAEAMKSGL</sequence>
<feature type="compositionally biased region" description="Basic residues" evidence="1">
    <location>
        <begin position="78"/>
        <end position="88"/>
    </location>
</feature>
<evidence type="ECO:0000313" key="2">
    <source>
        <dbReference type="EMBL" id="KAJ7739407.1"/>
    </source>
</evidence>
<proteinExistence type="predicted"/>
<organism evidence="2 3">
    <name type="scientific">Mycena metata</name>
    <dbReference type="NCBI Taxonomy" id="1033252"/>
    <lineage>
        <taxon>Eukaryota</taxon>
        <taxon>Fungi</taxon>
        <taxon>Dikarya</taxon>
        <taxon>Basidiomycota</taxon>
        <taxon>Agaricomycotina</taxon>
        <taxon>Agaricomycetes</taxon>
        <taxon>Agaricomycetidae</taxon>
        <taxon>Agaricales</taxon>
        <taxon>Marasmiineae</taxon>
        <taxon>Mycenaceae</taxon>
        <taxon>Mycena</taxon>
    </lineage>
</organism>
<accession>A0AAD7IBJ6</accession>
<evidence type="ECO:0000313" key="3">
    <source>
        <dbReference type="Proteomes" id="UP001215598"/>
    </source>
</evidence>
<dbReference type="EMBL" id="JARKIB010000107">
    <property type="protein sequence ID" value="KAJ7739407.1"/>
    <property type="molecule type" value="Genomic_DNA"/>
</dbReference>
<keyword evidence="3" id="KW-1185">Reference proteome</keyword>
<dbReference type="AlphaFoldDB" id="A0AAD7IBJ6"/>
<reference evidence="2" key="1">
    <citation type="submission" date="2023-03" db="EMBL/GenBank/DDBJ databases">
        <title>Massive genome expansion in bonnet fungi (Mycena s.s.) driven by repeated elements and novel gene families across ecological guilds.</title>
        <authorList>
            <consortium name="Lawrence Berkeley National Laboratory"/>
            <person name="Harder C.B."/>
            <person name="Miyauchi S."/>
            <person name="Viragh M."/>
            <person name="Kuo A."/>
            <person name="Thoen E."/>
            <person name="Andreopoulos B."/>
            <person name="Lu D."/>
            <person name="Skrede I."/>
            <person name="Drula E."/>
            <person name="Henrissat B."/>
            <person name="Morin E."/>
            <person name="Kohler A."/>
            <person name="Barry K."/>
            <person name="LaButti K."/>
            <person name="Morin E."/>
            <person name="Salamov A."/>
            <person name="Lipzen A."/>
            <person name="Mereny Z."/>
            <person name="Hegedus B."/>
            <person name="Baldrian P."/>
            <person name="Stursova M."/>
            <person name="Weitz H."/>
            <person name="Taylor A."/>
            <person name="Grigoriev I.V."/>
            <person name="Nagy L.G."/>
            <person name="Martin F."/>
            <person name="Kauserud H."/>
        </authorList>
    </citation>
    <scope>NUCLEOTIDE SEQUENCE</scope>
    <source>
        <strain evidence="2">CBHHK182m</strain>
    </source>
</reference>
<name>A0AAD7IBJ6_9AGAR</name>